<dbReference type="Pfam" id="PF03480">
    <property type="entry name" value="DctP"/>
    <property type="match status" value="1"/>
</dbReference>
<protein>
    <submittedName>
        <fullName evidence="6">TRAP dicarboxylate transporter, DctP subunit</fullName>
    </submittedName>
</protein>
<dbReference type="HOGENOM" id="CLU_036176_1_1_4"/>
<dbReference type="EMBL" id="CP000542">
    <property type="protein sequence ID" value="ABM57300.1"/>
    <property type="molecule type" value="Genomic_DNA"/>
</dbReference>
<evidence type="ECO:0000313" key="7">
    <source>
        <dbReference type="Proteomes" id="UP000000374"/>
    </source>
</evidence>
<evidence type="ECO:0000256" key="3">
    <source>
        <dbReference type="ARBA" id="ARBA00022448"/>
    </source>
</evidence>
<dbReference type="NCBIfam" id="TIGR00787">
    <property type="entry name" value="dctP"/>
    <property type="match status" value="1"/>
</dbReference>
<dbReference type="KEGG" id="vei:Veis_1541"/>
<dbReference type="OrthoDB" id="9794826at2"/>
<dbReference type="GO" id="GO:0055085">
    <property type="term" value="P:transmembrane transport"/>
    <property type="evidence" value="ECO:0007669"/>
    <property type="project" value="InterPro"/>
</dbReference>
<organism evidence="6 7">
    <name type="scientific">Verminephrobacter eiseniae (strain EF01-2)</name>
    <dbReference type="NCBI Taxonomy" id="391735"/>
    <lineage>
        <taxon>Bacteria</taxon>
        <taxon>Pseudomonadati</taxon>
        <taxon>Pseudomonadota</taxon>
        <taxon>Betaproteobacteria</taxon>
        <taxon>Burkholderiales</taxon>
        <taxon>Comamonadaceae</taxon>
        <taxon>Verminephrobacter</taxon>
    </lineage>
</organism>
<comment type="similarity">
    <text evidence="2">Belongs to the bacterial solute-binding protein 7 family.</text>
</comment>
<reference evidence="7" key="1">
    <citation type="submission" date="2006-12" db="EMBL/GenBank/DDBJ databases">
        <title>Complete sequence of chromosome 1 of Verminephrobacter eiseniae EF01-2.</title>
        <authorList>
            <person name="Copeland A."/>
            <person name="Lucas S."/>
            <person name="Lapidus A."/>
            <person name="Barry K."/>
            <person name="Detter J.C."/>
            <person name="Glavina del Rio T."/>
            <person name="Dalin E."/>
            <person name="Tice H."/>
            <person name="Pitluck S."/>
            <person name="Chertkov O."/>
            <person name="Brettin T."/>
            <person name="Bruce D."/>
            <person name="Han C."/>
            <person name="Tapia R."/>
            <person name="Gilna P."/>
            <person name="Schmutz J."/>
            <person name="Larimer F."/>
            <person name="Land M."/>
            <person name="Hauser L."/>
            <person name="Kyrpides N."/>
            <person name="Kim E."/>
            <person name="Stahl D."/>
            <person name="Richardson P."/>
        </authorList>
    </citation>
    <scope>NUCLEOTIDE SEQUENCE [LARGE SCALE GENOMIC DNA]</scope>
    <source>
        <strain evidence="7">EF01-2</strain>
    </source>
</reference>
<keyword evidence="4 5" id="KW-0732">Signal</keyword>
<evidence type="ECO:0000256" key="5">
    <source>
        <dbReference type="SAM" id="SignalP"/>
    </source>
</evidence>
<dbReference type="PIRSF" id="PIRSF006470">
    <property type="entry name" value="DctB"/>
    <property type="match status" value="1"/>
</dbReference>
<evidence type="ECO:0000313" key="6">
    <source>
        <dbReference type="EMBL" id="ABM57300.1"/>
    </source>
</evidence>
<dbReference type="AlphaFoldDB" id="A1WI43"/>
<dbReference type="GeneID" id="76460160"/>
<dbReference type="InterPro" id="IPR018389">
    <property type="entry name" value="DctP_fam"/>
</dbReference>
<dbReference type="NCBIfam" id="NF037995">
    <property type="entry name" value="TRAP_S1"/>
    <property type="match status" value="1"/>
</dbReference>
<dbReference type="Proteomes" id="UP000000374">
    <property type="component" value="Chromosome"/>
</dbReference>
<evidence type="ECO:0000256" key="4">
    <source>
        <dbReference type="ARBA" id="ARBA00022729"/>
    </source>
</evidence>
<dbReference type="InterPro" id="IPR038404">
    <property type="entry name" value="TRAP_DctP_sf"/>
</dbReference>
<dbReference type="InterPro" id="IPR004682">
    <property type="entry name" value="TRAP_DctP"/>
</dbReference>
<comment type="subcellular location">
    <subcellularLocation>
        <location evidence="1">Cell envelope</location>
    </subcellularLocation>
</comment>
<dbReference type="PROSITE" id="PS51318">
    <property type="entry name" value="TAT"/>
    <property type="match status" value="1"/>
</dbReference>
<feature type="signal peptide" evidence="5">
    <location>
        <begin position="1"/>
        <end position="29"/>
    </location>
</feature>
<gene>
    <name evidence="6" type="ordered locus">Veis_1541</name>
</gene>
<dbReference type="RefSeq" id="WP_011809307.1">
    <property type="nucleotide sequence ID" value="NC_008786.1"/>
</dbReference>
<accession>A1WI43</accession>
<sequence length="331" mass="36262">MSSQRTALRTFAACALAAASLGLAGIAAAQAKLKWAHVYETSEPFHKYSVWAGNEIKRRTNGRYEVQVFPASTLGKEADINQGLTLGTVDIIMAGPSFAGRLYPPLAVSAFPFIFRDAEHQIKYARSDVFKELAKGYDDKSGNHITALGYFGTRHVTSSAARPVARPEDMKGLKIRVPDTPATLIFPRALGANPTPIALAEVYLALQNNTVDAQESPLPTIDARKFFEVQKNISLTGHIVESLLTICSGTLWARLSDEDKKVFGAVMQEAADKAGHEVLAAEARLVQEFRNKGNNVIAVDKRAFREAVLKATRPTDHGLRQRDYERILAIQ</sequence>
<evidence type="ECO:0000256" key="1">
    <source>
        <dbReference type="ARBA" id="ARBA00004196"/>
    </source>
</evidence>
<dbReference type="Gene3D" id="3.40.190.170">
    <property type="entry name" value="Bacterial extracellular solute-binding protein, family 7"/>
    <property type="match status" value="1"/>
</dbReference>
<dbReference type="STRING" id="391735.Veis_1541"/>
<proteinExistence type="inferred from homology"/>
<keyword evidence="7" id="KW-1185">Reference proteome</keyword>
<dbReference type="CDD" id="cd13672">
    <property type="entry name" value="PBP2_TRAP_Siap"/>
    <property type="match status" value="1"/>
</dbReference>
<evidence type="ECO:0000256" key="2">
    <source>
        <dbReference type="ARBA" id="ARBA00009023"/>
    </source>
</evidence>
<keyword evidence="3" id="KW-0813">Transport</keyword>
<dbReference type="PANTHER" id="PTHR33376:SF4">
    <property type="entry name" value="SIALIC ACID-BINDING PERIPLASMIC PROTEIN SIAP"/>
    <property type="match status" value="1"/>
</dbReference>
<feature type="chain" id="PRO_5002640452" evidence="5">
    <location>
        <begin position="30"/>
        <end position="331"/>
    </location>
</feature>
<dbReference type="eggNOG" id="COG1638">
    <property type="taxonomic scope" value="Bacteria"/>
</dbReference>
<name>A1WI43_VEREI</name>
<dbReference type="PANTHER" id="PTHR33376">
    <property type="match status" value="1"/>
</dbReference>
<dbReference type="GO" id="GO:0030288">
    <property type="term" value="C:outer membrane-bounded periplasmic space"/>
    <property type="evidence" value="ECO:0007669"/>
    <property type="project" value="InterPro"/>
</dbReference>
<dbReference type="InterPro" id="IPR006311">
    <property type="entry name" value="TAT_signal"/>
</dbReference>